<name>A0A1T5ERM0_9SPHI</name>
<feature type="domain" description="Bacillithiol biosynthesis BshC N-terminal Rossmann-like" evidence="3">
    <location>
        <begin position="1"/>
        <end position="372"/>
    </location>
</feature>
<dbReference type="Pfam" id="PF24850">
    <property type="entry name" value="CC_BshC"/>
    <property type="match status" value="1"/>
</dbReference>
<dbReference type="AlphaFoldDB" id="A0A1T5ERM0"/>
<dbReference type="STRING" id="572036.SAMN05661099_3136"/>
<dbReference type="RefSeq" id="WP_079703645.1">
    <property type="nucleotide sequence ID" value="NZ_FUYR01000004.1"/>
</dbReference>
<evidence type="ECO:0000259" key="4">
    <source>
        <dbReference type="Pfam" id="PF24850"/>
    </source>
</evidence>
<organism evidence="5 6">
    <name type="scientific">Daejeonella lutea</name>
    <dbReference type="NCBI Taxonomy" id="572036"/>
    <lineage>
        <taxon>Bacteria</taxon>
        <taxon>Pseudomonadati</taxon>
        <taxon>Bacteroidota</taxon>
        <taxon>Sphingobacteriia</taxon>
        <taxon>Sphingobacteriales</taxon>
        <taxon>Sphingobacteriaceae</taxon>
        <taxon>Daejeonella</taxon>
    </lineage>
</organism>
<proteinExistence type="inferred from homology"/>
<dbReference type="InterPro" id="IPR055399">
    <property type="entry name" value="CC_BshC"/>
</dbReference>
<feature type="domain" description="Bacillithiol biosynthesis BshC C-terminal coiled-coil" evidence="4">
    <location>
        <begin position="374"/>
        <end position="529"/>
    </location>
</feature>
<dbReference type="PIRSF" id="PIRSF012535">
    <property type="entry name" value="UCP012535"/>
    <property type="match status" value="1"/>
</dbReference>
<dbReference type="InterPro" id="IPR011199">
    <property type="entry name" value="Bacillithiol_biosynth_BshC"/>
</dbReference>
<comment type="similarity">
    <text evidence="2">Belongs to the BshC family.</text>
</comment>
<evidence type="ECO:0000313" key="5">
    <source>
        <dbReference type="EMBL" id="SKB86350.1"/>
    </source>
</evidence>
<evidence type="ECO:0000256" key="2">
    <source>
        <dbReference type="HAMAP-Rule" id="MF_01867"/>
    </source>
</evidence>
<dbReference type="NCBIfam" id="TIGR03998">
    <property type="entry name" value="thiol_BshC"/>
    <property type="match status" value="1"/>
</dbReference>
<evidence type="ECO:0000259" key="3">
    <source>
        <dbReference type="Pfam" id="PF10079"/>
    </source>
</evidence>
<dbReference type="OrthoDB" id="9765151at2"/>
<gene>
    <name evidence="2" type="primary">bshC</name>
    <name evidence="5" type="ORF">SAMN05661099_3136</name>
</gene>
<sequence length="530" mass="61458">MKANYIDYSETKSFSPAIIRYLENDPQLKSFVNFSADIDGFRKFIETKNNKSDREVLVEVLKEQYENLGHPTPEPVRTNIDLLLKKSTFTVTTGHQLNLFTGPLYFIYKIVTAINLAKELKANFPDKDFIPIYWMAAEDHDFAEINHTYIADKKIKWDLESQGATGRISTKDISKVLREYIGTLGVSNHASALAELMQKAYTEQSNLADATRAIVNSLFKEYGLVILNADDRRLKSQFSEIIYRDITEQHSFKNISKSSQQLQDLGLDTQVNPREINFFYLKDNLRERIIFSDSRYMVLNTEVSFSQEELRKEIEDFPERFSPNVVMRPLYQEVILPNLAYIGGAAEIVYWLQLKENFDFYKIDFPVLLLRNSALITSNSLTSKLNRMDLGFHDIFKETEKLRKEWVTKHSSHNLNLDDELTELTHIFERIGARAYKIDPTLAPSSEAVSARLQKSIKNLEKKMMKAEKRNFSDALIQIDSIKDKLFPRGGLQERTENFGLFYVKYGQEFINALVSNFRPLEPKFTILEE</sequence>
<dbReference type="EMBL" id="FUYR01000004">
    <property type="protein sequence ID" value="SKB86350.1"/>
    <property type="molecule type" value="Genomic_DNA"/>
</dbReference>
<dbReference type="InterPro" id="IPR055398">
    <property type="entry name" value="Rossmann-like_BshC"/>
</dbReference>
<dbReference type="GO" id="GO:0016874">
    <property type="term" value="F:ligase activity"/>
    <property type="evidence" value="ECO:0007669"/>
    <property type="project" value="UniProtKB-UniRule"/>
</dbReference>
<protein>
    <recommendedName>
        <fullName evidence="2">Putative cysteine ligase BshC</fullName>
        <ecNumber evidence="2">6.-.-.-</ecNumber>
    </recommendedName>
</protein>
<evidence type="ECO:0000313" key="6">
    <source>
        <dbReference type="Proteomes" id="UP000189981"/>
    </source>
</evidence>
<keyword evidence="1 2" id="KW-0436">Ligase</keyword>
<dbReference type="Pfam" id="PF10079">
    <property type="entry name" value="Rossmann-like_BshC"/>
    <property type="match status" value="1"/>
</dbReference>
<dbReference type="Proteomes" id="UP000189981">
    <property type="component" value="Unassembled WGS sequence"/>
</dbReference>
<dbReference type="HAMAP" id="MF_01867">
    <property type="entry name" value="BshC"/>
    <property type="match status" value="1"/>
</dbReference>
<keyword evidence="6" id="KW-1185">Reference proteome</keyword>
<evidence type="ECO:0000256" key="1">
    <source>
        <dbReference type="ARBA" id="ARBA00022598"/>
    </source>
</evidence>
<reference evidence="6" key="1">
    <citation type="submission" date="2017-02" db="EMBL/GenBank/DDBJ databases">
        <authorList>
            <person name="Varghese N."/>
            <person name="Submissions S."/>
        </authorList>
    </citation>
    <scope>NUCLEOTIDE SEQUENCE [LARGE SCALE GENOMIC DNA]</scope>
    <source>
        <strain evidence="6">DSM 22385</strain>
    </source>
</reference>
<accession>A0A1T5ERM0</accession>
<dbReference type="EC" id="6.-.-.-" evidence="2"/>